<dbReference type="AlphaFoldDB" id="A0A7C9HRF3"/>
<evidence type="ECO:0000313" key="1">
    <source>
        <dbReference type="EMBL" id="MVN86934.1"/>
    </source>
</evidence>
<accession>A0A7C9HRF3</accession>
<evidence type="ECO:0000313" key="2">
    <source>
        <dbReference type="Proteomes" id="UP000483286"/>
    </source>
</evidence>
<protein>
    <submittedName>
        <fullName evidence="1">Uncharacterized protein</fullName>
    </submittedName>
</protein>
<dbReference type="EMBL" id="WQLB01000009">
    <property type="protein sequence ID" value="MVN86934.1"/>
    <property type="molecule type" value="Genomic_DNA"/>
</dbReference>
<proteinExistence type="predicted"/>
<sequence>MADDVRNVYVYDVVAINRRVPEEGEGSEFINEDVDPMVIFDSLEDKVMYKKSAKSSGLNIDGRFVGINVLHVHEDYVEGAFYAEKTHFSGTIVSQTADGQTEANSLSSIAETSEIYELAYFIYDPQTQVLAIERNRDVPYEGAFEKYAEEYCHKNSIDVVEFQLHPRRVISNVDKIMAVQSVDKIYLKMPSEAISKLNGDDPITTMVKDIGKAYSKLGSVEITLCSEKSKLSRSNVFQQVEIRDFWLENQDHVTKLIVNKEQNEEVYFGSNQIVFKIRLEKNSRSKDTSALLKKTRSQLKDSDFRKRGT</sequence>
<comment type="caution">
    <text evidence="1">The sequence shown here is derived from an EMBL/GenBank/DDBJ whole genome shotgun (WGS) entry which is preliminary data.</text>
</comment>
<name>A0A7C9HRF3_9DEIO</name>
<keyword evidence="2" id="KW-1185">Reference proteome</keyword>
<dbReference type="Proteomes" id="UP000483286">
    <property type="component" value="Unassembled WGS sequence"/>
</dbReference>
<reference evidence="1 2" key="1">
    <citation type="submission" date="2019-12" db="EMBL/GenBank/DDBJ databases">
        <title>Deinococcus sp. HMF7620 Genome sequencing and assembly.</title>
        <authorList>
            <person name="Kang H."/>
            <person name="Kim H."/>
            <person name="Joh K."/>
        </authorList>
    </citation>
    <scope>NUCLEOTIDE SEQUENCE [LARGE SCALE GENOMIC DNA]</scope>
    <source>
        <strain evidence="1 2">HMF7620</strain>
    </source>
</reference>
<dbReference type="RefSeq" id="WP_157458983.1">
    <property type="nucleotide sequence ID" value="NZ_WQLB01000009.1"/>
</dbReference>
<gene>
    <name evidence="1" type="ORF">GO986_09165</name>
</gene>
<organism evidence="1 2">
    <name type="scientific">Deinococcus arboris</name>
    <dbReference type="NCBI Taxonomy" id="2682977"/>
    <lineage>
        <taxon>Bacteria</taxon>
        <taxon>Thermotogati</taxon>
        <taxon>Deinococcota</taxon>
        <taxon>Deinococci</taxon>
        <taxon>Deinococcales</taxon>
        <taxon>Deinococcaceae</taxon>
        <taxon>Deinococcus</taxon>
    </lineage>
</organism>